<evidence type="ECO:0000256" key="1">
    <source>
        <dbReference type="SAM" id="MobiDB-lite"/>
    </source>
</evidence>
<protein>
    <submittedName>
        <fullName evidence="2">McrBC 5-methylcytosine restriction system component</fullName>
    </submittedName>
</protein>
<dbReference type="EMBL" id="BAAAQB010000019">
    <property type="protein sequence ID" value="GAA2132004.1"/>
    <property type="molecule type" value="Genomic_DNA"/>
</dbReference>
<dbReference type="InterPro" id="IPR019292">
    <property type="entry name" value="McrC"/>
</dbReference>
<comment type="caution">
    <text evidence="2">The sequence shown here is derived from an EMBL/GenBank/DDBJ whole genome shotgun (WGS) entry which is preliminary data.</text>
</comment>
<accession>A0ABP5KMA3</accession>
<name>A0ABP5KMA3_9MICC</name>
<feature type="compositionally biased region" description="Low complexity" evidence="1">
    <location>
        <begin position="52"/>
        <end position="64"/>
    </location>
</feature>
<proteinExistence type="predicted"/>
<dbReference type="Proteomes" id="UP001500102">
    <property type="component" value="Unassembled WGS sequence"/>
</dbReference>
<evidence type="ECO:0000313" key="3">
    <source>
        <dbReference type="Proteomes" id="UP001500102"/>
    </source>
</evidence>
<gene>
    <name evidence="2" type="ORF">GCM10009825_13990</name>
</gene>
<evidence type="ECO:0000313" key="2">
    <source>
        <dbReference type="EMBL" id="GAA2132004.1"/>
    </source>
</evidence>
<reference evidence="3" key="1">
    <citation type="journal article" date="2019" name="Int. J. Syst. Evol. Microbiol.">
        <title>The Global Catalogue of Microorganisms (GCM) 10K type strain sequencing project: providing services to taxonomists for standard genome sequencing and annotation.</title>
        <authorList>
            <consortium name="The Broad Institute Genomics Platform"/>
            <consortium name="The Broad Institute Genome Sequencing Center for Infectious Disease"/>
            <person name="Wu L."/>
            <person name="Ma J."/>
        </authorList>
    </citation>
    <scope>NUCLEOTIDE SEQUENCE [LARGE SCALE GENOMIC DNA]</scope>
    <source>
        <strain evidence="3">JCM 15921</strain>
    </source>
</reference>
<dbReference type="Pfam" id="PF10117">
    <property type="entry name" value="McrBC"/>
    <property type="match status" value="1"/>
</dbReference>
<feature type="region of interest" description="Disordered" evidence="1">
    <location>
        <begin position="21"/>
        <end position="64"/>
    </location>
</feature>
<dbReference type="PANTHER" id="PTHR38733">
    <property type="entry name" value="PROTEIN MCRC"/>
    <property type="match status" value="1"/>
</dbReference>
<keyword evidence="3" id="KW-1185">Reference proteome</keyword>
<dbReference type="PANTHER" id="PTHR38733:SF1">
    <property type="entry name" value="TYPE IV METHYL-DIRECTED RESTRICTION ENZYME ECOKMCRBC"/>
    <property type="match status" value="1"/>
</dbReference>
<sequence length="477" mass="51299">MDWNNSSVALRTSRLTPSGGAVALDRSVADRNTAGRGTSAPGALGPGGPGRGMPARAASGPAVAGRGGAVAGRHLVIDELSAGVVERLDPDTAAYVNASGLAKASPMGMGLYRIEPVGKVGSVRTPTVQLEVRPKGRLGLSRLLFLLGYAGDQGFRDESVAAVEHTDLWSALAESLAQLADRALSRGVLQGYLMVEESLRTVKGRIRISDQISRRPGMLVPLEVSYDEFTENIAENRILRAALERMSQVPRVRPEVLSRLRQLKGKLDAVTRLQSGAPLPQWRPSRMNTRYHAALRLAELILRNASAEAGDGKQQSASFVVDMAKVFEDFVGTALREAMAAFPGEMRLRYNALLNEAVRDSDRIVVQPGAVHFLGGRPVMVYDAKYKAAADAGASLSGDHYRMLAYCTSLRVPTAWIIYPGAGEIKLRRILNTDIDIVEFPLDLSLPPSQILASVADLAQQSWGEVLRQASIDRSAS</sequence>
<organism evidence="2 3">
    <name type="scientific">Arthrobacter humicola</name>
    <dbReference type="NCBI Taxonomy" id="409291"/>
    <lineage>
        <taxon>Bacteria</taxon>
        <taxon>Bacillati</taxon>
        <taxon>Actinomycetota</taxon>
        <taxon>Actinomycetes</taxon>
        <taxon>Micrococcales</taxon>
        <taxon>Micrococcaceae</taxon>
        <taxon>Arthrobacter</taxon>
    </lineage>
</organism>